<feature type="compositionally biased region" description="Low complexity" evidence="3">
    <location>
        <begin position="79"/>
        <end position="92"/>
    </location>
</feature>
<feature type="compositionally biased region" description="Low complexity" evidence="3">
    <location>
        <begin position="119"/>
        <end position="140"/>
    </location>
</feature>
<evidence type="ECO:0000313" key="5">
    <source>
        <dbReference type="EMBL" id="KAK4781116.1"/>
    </source>
</evidence>
<feature type="region of interest" description="Disordered" evidence="3">
    <location>
        <begin position="206"/>
        <end position="299"/>
    </location>
</feature>
<dbReference type="PANTHER" id="PTHR22792:SF132">
    <property type="entry name" value="LA-RELATED PROTEIN 1"/>
    <property type="match status" value="1"/>
</dbReference>
<evidence type="ECO:0000256" key="2">
    <source>
        <dbReference type="PROSITE-ProRule" id="PRU00332"/>
    </source>
</evidence>
<gene>
    <name evidence="5" type="ORF">SAY87_017222</name>
</gene>
<dbReference type="InterPro" id="IPR045180">
    <property type="entry name" value="La_dom_prot"/>
</dbReference>
<dbReference type="SUPFAM" id="SSF46785">
    <property type="entry name" value="Winged helix' DNA-binding domain"/>
    <property type="match status" value="1"/>
</dbReference>
<feature type="compositionally biased region" description="Low complexity" evidence="3">
    <location>
        <begin position="1"/>
        <end position="23"/>
    </location>
</feature>
<dbReference type="Proteomes" id="UP001345219">
    <property type="component" value="Chromosome 13"/>
</dbReference>
<keyword evidence="1 2" id="KW-0694">RNA-binding</keyword>
<dbReference type="EMBL" id="JAXIOK010000001">
    <property type="protein sequence ID" value="KAK4781116.1"/>
    <property type="molecule type" value="Genomic_DNA"/>
</dbReference>
<keyword evidence="6" id="KW-1185">Reference proteome</keyword>
<dbReference type="PANTHER" id="PTHR22792">
    <property type="entry name" value="LUPUS LA PROTEIN-RELATED"/>
    <property type="match status" value="1"/>
</dbReference>
<evidence type="ECO:0000313" key="6">
    <source>
        <dbReference type="Proteomes" id="UP001345219"/>
    </source>
</evidence>
<dbReference type="GO" id="GO:0003723">
    <property type="term" value="F:RNA binding"/>
    <property type="evidence" value="ECO:0007669"/>
    <property type="project" value="UniProtKB-UniRule"/>
</dbReference>
<evidence type="ECO:0000256" key="3">
    <source>
        <dbReference type="SAM" id="MobiDB-lite"/>
    </source>
</evidence>
<feature type="compositionally biased region" description="Polar residues" evidence="3">
    <location>
        <begin position="271"/>
        <end position="288"/>
    </location>
</feature>
<feature type="compositionally biased region" description="Basic and acidic residues" evidence="3">
    <location>
        <begin position="256"/>
        <end position="269"/>
    </location>
</feature>
<dbReference type="Pfam" id="PF05383">
    <property type="entry name" value="La"/>
    <property type="match status" value="1"/>
</dbReference>
<dbReference type="GO" id="GO:0005737">
    <property type="term" value="C:cytoplasm"/>
    <property type="evidence" value="ECO:0007669"/>
    <property type="project" value="UniProtKB-ARBA"/>
</dbReference>
<dbReference type="FunFam" id="1.10.10.10:FF:000131">
    <property type="entry name" value="la-related protein 1B isoform X2"/>
    <property type="match status" value="1"/>
</dbReference>
<evidence type="ECO:0000256" key="1">
    <source>
        <dbReference type="ARBA" id="ARBA00022884"/>
    </source>
</evidence>
<reference evidence="5 6" key="1">
    <citation type="journal article" date="2023" name="Hortic Res">
        <title>Pangenome of water caltrop reveals structural variations and asymmetric subgenome divergence after allopolyploidization.</title>
        <authorList>
            <person name="Zhang X."/>
            <person name="Chen Y."/>
            <person name="Wang L."/>
            <person name="Yuan Y."/>
            <person name="Fang M."/>
            <person name="Shi L."/>
            <person name="Lu R."/>
            <person name="Comes H.P."/>
            <person name="Ma Y."/>
            <person name="Chen Y."/>
            <person name="Huang G."/>
            <person name="Zhou Y."/>
            <person name="Zheng Z."/>
            <person name="Qiu Y."/>
        </authorList>
    </citation>
    <scope>NUCLEOTIDE SEQUENCE [LARGE SCALE GENOMIC DNA]</scope>
    <source>
        <tissue evidence="5">Roots</tissue>
    </source>
</reference>
<dbReference type="InterPro" id="IPR036388">
    <property type="entry name" value="WH-like_DNA-bd_sf"/>
</dbReference>
<sequence>MAATTSSGSSSSKTAAAKSASSTPWTNIVRGAASPEPISAAPPSPTAPKPMAGVKDSAVANFSSSSPIGVGEEEGCGISGNVSVSNNNVGKKSAWRSTSNGAETGASMEAQSWPALAESIKSPAKASSDSASGLADGLSSMSISQGTDAMPPQRQTAEQRHGNSSSNHSVPTRQRSMKRNGGASAGSVLPQAPPLLEQSAEMQPRLSPRYHSPRGNFASQSHGGNDYSRHQRNSFRNRNGGMQPRGDGFHHQNFGGRHDQERGSQERNSHRSFGSNGDQQQRANQVNIRPQPSPPPPIHYAISPQIWSYNTMGVPDLQSHLYYIQAPPQDLRGVPFQLSPQPIYVPSLDPLLRARILNQIEYYFSDENLIKDTYLRQNMDVQGWVPVNLIAGFKKVTNLTDNINLILDSIQASAVVEVQGDKVRKRNDWIRWIMPSTFQVSGSPTPQAS</sequence>
<dbReference type="PROSITE" id="PS50961">
    <property type="entry name" value="HTH_LA"/>
    <property type="match status" value="1"/>
</dbReference>
<organism evidence="5 6">
    <name type="scientific">Trapa incisa</name>
    <dbReference type="NCBI Taxonomy" id="236973"/>
    <lineage>
        <taxon>Eukaryota</taxon>
        <taxon>Viridiplantae</taxon>
        <taxon>Streptophyta</taxon>
        <taxon>Embryophyta</taxon>
        <taxon>Tracheophyta</taxon>
        <taxon>Spermatophyta</taxon>
        <taxon>Magnoliopsida</taxon>
        <taxon>eudicotyledons</taxon>
        <taxon>Gunneridae</taxon>
        <taxon>Pentapetalae</taxon>
        <taxon>rosids</taxon>
        <taxon>malvids</taxon>
        <taxon>Myrtales</taxon>
        <taxon>Lythraceae</taxon>
        <taxon>Trapa</taxon>
    </lineage>
</organism>
<evidence type="ECO:0000259" key="4">
    <source>
        <dbReference type="PROSITE" id="PS50961"/>
    </source>
</evidence>
<dbReference type="AlphaFoldDB" id="A0AAN7LI69"/>
<dbReference type="CDD" id="cd07323">
    <property type="entry name" value="LAM"/>
    <property type="match status" value="1"/>
</dbReference>
<name>A0AAN7LI69_9MYRT</name>
<feature type="region of interest" description="Disordered" evidence="3">
    <location>
        <begin position="1"/>
        <end position="191"/>
    </location>
</feature>
<dbReference type="Gene3D" id="1.10.10.10">
    <property type="entry name" value="Winged helix-like DNA-binding domain superfamily/Winged helix DNA-binding domain"/>
    <property type="match status" value="1"/>
</dbReference>
<accession>A0AAN7LI69</accession>
<dbReference type="InterPro" id="IPR036390">
    <property type="entry name" value="WH_DNA-bd_sf"/>
</dbReference>
<comment type="caution">
    <text evidence="5">The sequence shown here is derived from an EMBL/GenBank/DDBJ whole genome shotgun (WGS) entry which is preliminary data.</text>
</comment>
<feature type="compositionally biased region" description="Polar residues" evidence="3">
    <location>
        <begin position="162"/>
        <end position="174"/>
    </location>
</feature>
<dbReference type="SMART" id="SM00715">
    <property type="entry name" value="LA"/>
    <property type="match status" value="1"/>
</dbReference>
<proteinExistence type="predicted"/>
<feature type="domain" description="HTH La-type RNA-binding" evidence="4">
    <location>
        <begin position="346"/>
        <end position="435"/>
    </location>
</feature>
<dbReference type="InterPro" id="IPR006630">
    <property type="entry name" value="La_HTH"/>
</dbReference>
<protein>
    <recommendedName>
        <fullName evidence="4">HTH La-type RNA-binding domain-containing protein</fullName>
    </recommendedName>
</protein>